<evidence type="ECO:0000256" key="5">
    <source>
        <dbReference type="SAM" id="MobiDB-lite"/>
    </source>
</evidence>
<evidence type="ECO:0000313" key="6">
    <source>
        <dbReference type="EMBL" id="CAG5131411.1"/>
    </source>
</evidence>
<keyword evidence="1" id="KW-0433">Leucine-rich repeat</keyword>
<dbReference type="InterPro" id="IPR032675">
    <property type="entry name" value="LRR_dom_sf"/>
</dbReference>
<gene>
    <name evidence="6" type="ORF">CUNI_LOCUS16969</name>
</gene>
<name>A0A8S3ZYS5_9EUPU</name>
<evidence type="ECO:0000256" key="2">
    <source>
        <dbReference type="ARBA" id="ARBA00022737"/>
    </source>
</evidence>
<comment type="similarity">
    <text evidence="3">Belongs to the PPP1R37 family.</text>
</comment>
<accession>A0A8S3ZYS5</accession>
<keyword evidence="7" id="KW-1185">Reference proteome</keyword>
<dbReference type="PANTHER" id="PTHR24112:SF9">
    <property type="entry name" value="PROTEIN PHOSPHATASE 1 REGULATORY SUBUNIT 37"/>
    <property type="match status" value="1"/>
</dbReference>
<sequence length="1089" mass="119226">EKLDQKQCECLEEVLRRVQFKILDLEASHLDDECAVALFDMIEYYESACQLNISFNKNIQARGWQACSRLVRRTPNLTYLDVRSCDLNDRNIPIFGRALKLGCHLTILHMESMNLSGRPLVILVAALKMNEVLQELFLADNKLMPTDGVQLGNLLRYNRKLSLLDLRNNHLQDVGTSHISDGLVEQGKGPGLRTLVLWNNAVNYQAMPALGRALAANETLETLNIGHNTLTNEGVHLLKDGLLKTNSLLRLGLQGTRITDEGAVALAEYIADSTILLRIDLRDNDIKTGGLMALSHAMRVNTSITRIDLDKEPKKESSMKDYAEQQSLLLRDIYTFQQRNIEAAVQREEQERASVKQKLDTFLAAGQEEAADEQTVEGLPSDSSTADSVALLEVESEVCETDVEQEKDRKDAENIKTKSIEEQLKESPNQNEQLDSDEVDSSIAKEEIKNRQRPSILFPYLGLPPQASLDSPLPTSSVSPLISGLSESVSGPPPLQPLRTTQKDFLTLNVGTAPGEMILSPQYFPKQIARKIFSVSRVTEDSSLSRLSTSPTPSHPLAATFDPLNVSPVPLIPASSARSSSLSPLPPSSPVLVPRSAARAFQQSKAETRVSVSPSSMLFQKLAEETVRHMISPIVDRAAKEVLSENTEKLESKDITTAVGAESNAVPAFSNTFNTSALNQEMLFTSPSASLDTTGLCDSQISLFVGTGNIFSSVGNSTLPTSLEDLAVMNNITKDAPLTDFTLEEELLQQKRLFIPENTLNKTPWNSLETFNSSSNTETDVSDILTGIGVCRRDEESECKVESPEYVNFSDEENSSSAGNVSHLESDNITLYVDAGAGDAKQTKDISEREDFAAQFTQQHTADIDSDNSLLSLVDTFDRETSSAPKVTDKLVMDELMPVCLNNSSSPALLLPEDTLEVSPDRCESYGNEEPNLSSFEDLGSLDIGASGHQENVQVNSSDISVKSASADVSSDHVGSHADVHNSNRDSTETVDFSLDEESWLAIGAETENSATDKSKQSTTPPDFFTTLSLNGLTQELASALTLLDGATSSYENEDDSAGDLRPHDEFERELDAMLALVQSDLPWPLKES</sequence>
<feature type="non-terminal residue" evidence="6">
    <location>
        <position position="1089"/>
    </location>
</feature>
<feature type="region of interest" description="Disordered" evidence="5">
    <location>
        <begin position="368"/>
        <end position="387"/>
    </location>
</feature>
<reference evidence="6" key="1">
    <citation type="submission" date="2021-04" db="EMBL/GenBank/DDBJ databases">
        <authorList>
            <consortium name="Molecular Ecology Group"/>
        </authorList>
    </citation>
    <scope>NUCLEOTIDE SEQUENCE</scope>
</reference>
<feature type="compositionally biased region" description="Basic and acidic residues" evidence="5">
    <location>
        <begin position="970"/>
        <end position="988"/>
    </location>
</feature>
<evidence type="ECO:0000313" key="7">
    <source>
        <dbReference type="Proteomes" id="UP000678393"/>
    </source>
</evidence>
<evidence type="ECO:0000256" key="4">
    <source>
        <dbReference type="SAM" id="Coils"/>
    </source>
</evidence>
<dbReference type="AlphaFoldDB" id="A0A8S3ZYS5"/>
<comment type="caution">
    <text evidence="6">The sequence shown here is derived from an EMBL/GenBank/DDBJ whole genome shotgun (WGS) entry which is preliminary data.</text>
</comment>
<dbReference type="Pfam" id="PF13516">
    <property type="entry name" value="LRR_6"/>
    <property type="match status" value="4"/>
</dbReference>
<dbReference type="SMART" id="SM00368">
    <property type="entry name" value="LRR_RI"/>
    <property type="match status" value="7"/>
</dbReference>
<feature type="compositionally biased region" description="Basic and acidic residues" evidence="5">
    <location>
        <begin position="404"/>
        <end position="425"/>
    </location>
</feature>
<evidence type="ECO:0000256" key="3">
    <source>
        <dbReference type="ARBA" id="ARBA00038315"/>
    </source>
</evidence>
<feature type="region of interest" description="Disordered" evidence="5">
    <location>
        <begin position="920"/>
        <end position="944"/>
    </location>
</feature>
<dbReference type="Proteomes" id="UP000678393">
    <property type="component" value="Unassembled WGS sequence"/>
</dbReference>
<evidence type="ECO:0008006" key="8">
    <source>
        <dbReference type="Google" id="ProtNLM"/>
    </source>
</evidence>
<dbReference type="PANTHER" id="PTHR24112">
    <property type="entry name" value="LEUCINE-RICH REPEAT, ISOFORM F-RELATED"/>
    <property type="match status" value="1"/>
</dbReference>
<organism evidence="6 7">
    <name type="scientific">Candidula unifasciata</name>
    <dbReference type="NCBI Taxonomy" id="100452"/>
    <lineage>
        <taxon>Eukaryota</taxon>
        <taxon>Metazoa</taxon>
        <taxon>Spiralia</taxon>
        <taxon>Lophotrochozoa</taxon>
        <taxon>Mollusca</taxon>
        <taxon>Gastropoda</taxon>
        <taxon>Heterobranchia</taxon>
        <taxon>Euthyneura</taxon>
        <taxon>Panpulmonata</taxon>
        <taxon>Eupulmonata</taxon>
        <taxon>Stylommatophora</taxon>
        <taxon>Helicina</taxon>
        <taxon>Helicoidea</taxon>
        <taxon>Geomitridae</taxon>
        <taxon>Candidula</taxon>
    </lineage>
</organism>
<evidence type="ECO:0000256" key="1">
    <source>
        <dbReference type="ARBA" id="ARBA00022614"/>
    </source>
</evidence>
<keyword evidence="2" id="KW-0677">Repeat</keyword>
<dbReference type="EMBL" id="CAJHNH020004624">
    <property type="protein sequence ID" value="CAG5131411.1"/>
    <property type="molecule type" value="Genomic_DNA"/>
</dbReference>
<feature type="region of interest" description="Disordered" evidence="5">
    <location>
        <begin position="398"/>
        <end position="440"/>
    </location>
</feature>
<feature type="coiled-coil region" evidence="4">
    <location>
        <begin position="338"/>
        <end position="365"/>
    </location>
</feature>
<dbReference type="InterPro" id="IPR001611">
    <property type="entry name" value="Leu-rich_rpt"/>
</dbReference>
<dbReference type="SUPFAM" id="SSF52047">
    <property type="entry name" value="RNI-like"/>
    <property type="match status" value="1"/>
</dbReference>
<dbReference type="OrthoDB" id="10034042at2759"/>
<keyword evidence="4" id="KW-0175">Coiled coil</keyword>
<proteinExistence type="inferred from homology"/>
<dbReference type="Gene3D" id="3.80.10.10">
    <property type="entry name" value="Ribonuclease Inhibitor"/>
    <property type="match status" value="1"/>
</dbReference>
<dbReference type="InterPro" id="IPR051279">
    <property type="entry name" value="PP1-Reg/Actin-Interact_Protein"/>
</dbReference>
<feature type="region of interest" description="Disordered" evidence="5">
    <location>
        <begin position="961"/>
        <end position="991"/>
    </location>
</feature>
<protein>
    <recommendedName>
        <fullName evidence="8">Protein phosphatase 1 regulatory subunit 37</fullName>
    </recommendedName>
</protein>
<dbReference type="CDD" id="cd00116">
    <property type="entry name" value="LRR_RI"/>
    <property type="match status" value="1"/>
</dbReference>